<evidence type="ECO:0000313" key="2">
    <source>
        <dbReference type="Proteomes" id="UP001153332"/>
    </source>
</evidence>
<dbReference type="Proteomes" id="UP001153332">
    <property type="component" value="Unassembled WGS sequence"/>
</dbReference>
<evidence type="ECO:0000313" key="1">
    <source>
        <dbReference type="EMBL" id="KAJ8124867.1"/>
    </source>
</evidence>
<proteinExistence type="predicted"/>
<gene>
    <name evidence="1" type="ORF">O1611_g8775</name>
</gene>
<comment type="caution">
    <text evidence="1">The sequence shown here is derived from an EMBL/GenBank/DDBJ whole genome shotgun (WGS) entry which is preliminary data.</text>
</comment>
<reference evidence="1" key="1">
    <citation type="submission" date="2022-12" db="EMBL/GenBank/DDBJ databases">
        <title>Genome Sequence of Lasiodiplodia mahajangana.</title>
        <authorList>
            <person name="Buettner E."/>
        </authorList>
    </citation>
    <scope>NUCLEOTIDE SEQUENCE</scope>
    <source>
        <strain evidence="1">VT137</strain>
    </source>
</reference>
<protein>
    <submittedName>
        <fullName evidence="1">Uncharacterized protein</fullName>
    </submittedName>
</protein>
<name>A0ACC2JBJ3_9PEZI</name>
<keyword evidence="2" id="KW-1185">Reference proteome</keyword>
<dbReference type="EMBL" id="JAPUUL010002713">
    <property type="protein sequence ID" value="KAJ8124867.1"/>
    <property type="molecule type" value="Genomic_DNA"/>
</dbReference>
<organism evidence="1 2">
    <name type="scientific">Lasiodiplodia mahajangana</name>
    <dbReference type="NCBI Taxonomy" id="1108764"/>
    <lineage>
        <taxon>Eukaryota</taxon>
        <taxon>Fungi</taxon>
        <taxon>Dikarya</taxon>
        <taxon>Ascomycota</taxon>
        <taxon>Pezizomycotina</taxon>
        <taxon>Dothideomycetes</taxon>
        <taxon>Dothideomycetes incertae sedis</taxon>
        <taxon>Botryosphaeriales</taxon>
        <taxon>Botryosphaeriaceae</taxon>
        <taxon>Lasiodiplodia</taxon>
    </lineage>
</organism>
<accession>A0ACC2JBJ3</accession>
<sequence>MNLPVSLHVDILLGNTLRHLSLVLIARRKFPEAQDIISELEQRLSNGPTERYSSPSLKGDLYHPLFWDNWKAQMLAAAANHQLLLRSNSLVTKALSMVDSNIQLYKDPKHKRVRASMRAHLVKALALLRLWDRAGGKIPSAELARMSKAACHIALKLAQFPNSSNYSHGQWVALDTLCNLLYREGRYHEAKELISRISTDFLPTTHYWSVISVAATAACLGDLDAAEALLERVSMKIQSNEVPLLQSKPKLVSDLITALIKVRPILRFWLAASRRYSHCDSENASKASSEQDYWYRAVGEVQGDLNPCMHELWDILYIRGLSLVDDKKTGHAFEYDDFAFEYARKQEYEAATIVSRSLISYTLTKCRPELLQWGLYYMALSLHFTFHDREALAIYKYMLFWGEKCEFRERRWWGYSVIGVVCFKIGASCSREGKPFSAEFLKLAVISLMRALDAGAPSADIQNISEWLSLSRSALEKLGAEAASPELTTSPKVYPSMRFENGVLRHQSCPDLRGRYFKEVPSHRTAYSIWRKQSIGPT</sequence>